<organism evidence="1 2">
    <name type="scientific">Flexivirga alba</name>
    <dbReference type="NCBI Taxonomy" id="702742"/>
    <lineage>
        <taxon>Bacteria</taxon>
        <taxon>Bacillati</taxon>
        <taxon>Actinomycetota</taxon>
        <taxon>Actinomycetes</taxon>
        <taxon>Micrococcales</taxon>
        <taxon>Dermacoccaceae</taxon>
        <taxon>Flexivirga</taxon>
    </lineage>
</organism>
<evidence type="ECO:0000313" key="1">
    <source>
        <dbReference type="EMBL" id="MFC6707176.1"/>
    </source>
</evidence>
<comment type="caution">
    <text evidence="1">The sequence shown here is derived from an EMBL/GenBank/DDBJ whole genome shotgun (WGS) entry which is preliminary data.</text>
</comment>
<accession>A0ABW2AK19</accession>
<proteinExistence type="predicted"/>
<dbReference type="RefSeq" id="WP_382403844.1">
    <property type="nucleotide sequence ID" value="NZ_JBHSWH010000001.1"/>
</dbReference>
<name>A0ABW2AK19_9MICO</name>
<protein>
    <submittedName>
        <fullName evidence="1">Uncharacterized protein</fullName>
    </submittedName>
</protein>
<sequence length="328" mass="36983">MPDASISWSDLQHLMITPQPDLTVRGIVSTDEHELYFGSFESEHQAPPLTPIVLADEDGPATLHVRIKGARHRLDRLDGTVFFIQDTDRAWQFHDEHPNRPDEGGSEVSYVGTVWSLVVRPDRDRFEGNDFTRPTGPPRATEYLGRAAWEVQLAPPSHKPFPLTYVVDAETGLLLQERNERAGLLAGWLEFEVGADIDDSVFGWNGPVVTEEERDAAMWAEIQAERREGAAWVEQHITPQPVTVQLTYTGPIQVNEHEKDGSFDGCLGSDPTLSIGRRPLGRRDFWRADASTYQWTSGEWRWQVMAHGATLTPESLRSLQEQLRALPD</sequence>
<gene>
    <name evidence="1" type="ORF">ACFQDH_18420</name>
</gene>
<evidence type="ECO:0000313" key="2">
    <source>
        <dbReference type="Proteomes" id="UP001596298"/>
    </source>
</evidence>
<keyword evidence="2" id="KW-1185">Reference proteome</keyword>
<reference evidence="2" key="1">
    <citation type="journal article" date="2019" name="Int. J. Syst. Evol. Microbiol.">
        <title>The Global Catalogue of Microorganisms (GCM) 10K type strain sequencing project: providing services to taxonomists for standard genome sequencing and annotation.</title>
        <authorList>
            <consortium name="The Broad Institute Genomics Platform"/>
            <consortium name="The Broad Institute Genome Sequencing Center for Infectious Disease"/>
            <person name="Wu L."/>
            <person name="Ma J."/>
        </authorList>
    </citation>
    <scope>NUCLEOTIDE SEQUENCE [LARGE SCALE GENOMIC DNA]</scope>
    <source>
        <strain evidence="2">CCUG 58127</strain>
    </source>
</reference>
<dbReference type="EMBL" id="JBHSWH010000001">
    <property type="protein sequence ID" value="MFC6707176.1"/>
    <property type="molecule type" value="Genomic_DNA"/>
</dbReference>
<dbReference type="Proteomes" id="UP001596298">
    <property type="component" value="Unassembled WGS sequence"/>
</dbReference>